<organism evidence="1 2">
    <name type="scientific">Phanerochaete carnosa (strain HHB-10118-sp)</name>
    <name type="common">White-rot fungus</name>
    <name type="synonym">Peniophora carnosa</name>
    <dbReference type="NCBI Taxonomy" id="650164"/>
    <lineage>
        <taxon>Eukaryota</taxon>
        <taxon>Fungi</taxon>
        <taxon>Dikarya</taxon>
        <taxon>Basidiomycota</taxon>
        <taxon>Agaricomycotina</taxon>
        <taxon>Agaricomycetes</taxon>
        <taxon>Polyporales</taxon>
        <taxon>Phanerochaetaceae</taxon>
        <taxon>Phanerochaete</taxon>
    </lineage>
</organism>
<accession>K5VGB5</accession>
<gene>
    <name evidence="1" type="ORF">PHACADRAFT_264874</name>
</gene>
<dbReference type="HOGENOM" id="CLU_2386902_0_0_1"/>
<dbReference type="STRING" id="650164.K5VGB5"/>
<dbReference type="AlphaFoldDB" id="K5VGB5"/>
<reference evidence="1 2" key="1">
    <citation type="journal article" date="2012" name="BMC Genomics">
        <title>Comparative genomics of the white-rot fungi, Phanerochaete carnosa and P. chrysosporium, to elucidate the genetic basis of the distinct wood types they colonize.</title>
        <authorList>
            <person name="Suzuki H."/>
            <person name="MacDonald J."/>
            <person name="Syed K."/>
            <person name="Salamov A."/>
            <person name="Hori C."/>
            <person name="Aerts A."/>
            <person name="Henrissat B."/>
            <person name="Wiebenga A."/>
            <person name="vanKuyk P.A."/>
            <person name="Barry K."/>
            <person name="Lindquist E."/>
            <person name="LaButti K."/>
            <person name="Lapidus A."/>
            <person name="Lucas S."/>
            <person name="Coutinho P."/>
            <person name="Gong Y."/>
            <person name="Samejima M."/>
            <person name="Mahadevan R."/>
            <person name="Abou-Zaid M."/>
            <person name="de Vries R.P."/>
            <person name="Igarashi K."/>
            <person name="Yadav J.S."/>
            <person name="Grigoriev I.V."/>
            <person name="Master E.R."/>
        </authorList>
    </citation>
    <scope>NUCLEOTIDE SEQUENCE [LARGE SCALE GENOMIC DNA]</scope>
    <source>
        <strain evidence="1 2">HHB-10118-sp</strain>
    </source>
</reference>
<sequence>MACFRPNDKVQLAVRPSNARLTRVREFLAIQKRIGRDVAKSNLFLGCRRFGEDLLLYADDDLKAWVDLGIEDVHPAFSSATSTDQSLGYKYVQE</sequence>
<dbReference type="KEGG" id="pco:PHACADRAFT_264874"/>
<dbReference type="GeneID" id="18918943"/>
<dbReference type="OrthoDB" id="3147320at2759"/>
<evidence type="ECO:0000313" key="1">
    <source>
        <dbReference type="EMBL" id="EKM50258.1"/>
    </source>
</evidence>
<dbReference type="EMBL" id="JH930479">
    <property type="protein sequence ID" value="EKM50258.1"/>
    <property type="molecule type" value="Genomic_DNA"/>
</dbReference>
<dbReference type="Proteomes" id="UP000008370">
    <property type="component" value="Unassembled WGS sequence"/>
</dbReference>
<keyword evidence="2" id="KW-1185">Reference proteome</keyword>
<dbReference type="InParanoid" id="K5VGB5"/>
<evidence type="ECO:0000313" key="2">
    <source>
        <dbReference type="Proteomes" id="UP000008370"/>
    </source>
</evidence>
<proteinExistence type="predicted"/>
<name>K5VGB5_PHACS</name>
<dbReference type="RefSeq" id="XP_007401444.1">
    <property type="nucleotide sequence ID" value="XM_007401382.1"/>
</dbReference>
<protein>
    <submittedName>
        <fullName evidence="1">Uncharacterized protein</fullName>
    </submittedName>
</protein>